<dbReference type="EMBL" id="LT598653">
    <property type="protein sequence ID" value="SBV31819.1"/>
    <property type="molecule type" value="Genomic_DNA"/>
</dbReference>
<proteinExistence type="predicted"/>
<dbReference type="KEGG" id="sphu:SPPYR_0699"/>
<gene>
    <name evidence="1" type="ORF">SPPYR_0699</name>
</gene>
<name>A0A1Y5PP83_9SPHN</name>
<dbReference type="RefSeq" id="WP_295323736.1">
    <property type="nucleotide sequence ID" value="NZ_LT598653.1"/>
</dbReference>
<keyword evidence="1" id="KW-0560">Oxidoreductase</keyword>
<dbReference type="AlphaFoldDB" id="A0A1Y5PP83"/>
<sequence length="93" mass="10621">MPTDHHAVAIVPTTDLDESEAFYARLGFDVASDYGHYRILDDGRGWRLHLAHLSGWPRRIEDNPFGIYLYVDDTIADRVRDLIIERGSPNAKP</sequence>
<reference evidence="1" key="1">
    <citation type="submission" date="2016-03" db="EMBL/GenBank/DDBJ databases">
        <authorList>
            <person name="Ploux O."/>
        </authorList>
    </citation>
    <scope>NUCLEOTIDE SEQUENCE</scope>
    <source>
        <strain evidence="1">UC10</strain>
    </source>
</reference>
<protein>
    <submittedName>
        <fullName evidence="1">Glyoxalase/Bleomycin resistance /Dioxygenase superfamily protein</fullName>
    </submittedName>
</protein>
<organism evidence="1">
    <name type="scientific">uncultured Sphingopyxis sp</name>
    <dbReference type="NCBI Taxonomy" id="310581"/>
    <lineage>
        <taxon>Bacteria</taxon>
        <taxon>Pseudomonadati</taxon>
        <taxon>Pseudomonadota</taxon>
        <taxon>Alphaproteobacteria</taxon>
        <taxon>Sphingomonadales</taxon>
        <taxon>Sphingomonadaceae</taxon>
        <taxon>Sphingopyxis</taxon>
        <taxon>environmental samples</taxon>
    </lineage>
</organism>
<accession>A0A1Y5PP83</accession>
<dbReference type="InterPro" id="IPR029068">
    <property type="entry name" value="Glyas_Bleomycin-R_OHBP_Dase"/>
</dbReference>
<keyword evidence="1" id="KW-0223">Dioxygenase</keyword>
<dbReference type="Gene3D" id="3.10.180.10">
    <property type="entry name" value="2,3-Dihydroxybiphenyl 1,2-Dioxygenase, domain 1"/>
    <property type="match status" value="1"/>
</dbReference>
<dbReference type="SUPFAM" id="SSF54593">
    <property type="entry name" value="Glyoxalase/Bleomycin resistance protein/Dihydroxybiphenyl dioxygenase"/>
    <property type="match status" value="1"/>
</dbReference>
<evidence type="ECO:0000313" key="1">
    <source>
        <dbReference type="EMBL" id="SBV31819.1"/>
    </source>
</evidence>
<dbReference type="GO" id="GO:0051213">
    <property type="term" value="F:dioxygenase activity"/>
    <property type="evidence" value="ECO:0007669"/>
    <property type="project" value="UniProtKB-KW"/>
</dbReference>